<dbReference type="Gene3D" id="3.30.530.20">
    <property type="match status" value="1"/>
</dbReference>
<dbReference type="AlphaFoldDB" id="A0A0N1I2A4"/>
<dbReference type="Gene3D" id="3.15.10.20">
    <property type="entry name" value="Activator of Hsp90 ATPase Aha1, N-terminal domain"/>
    <property type="match status" value="1"/>
</dbReference>
<dbReference type="SUPFAM" id="SSF55961">
    <property type="entry name" value="Bet v1-like"/>
    <property type="match status" value="1"/>
</dbReference>
<feature type="region of interest" description="Disordered" evidence="2">
    <location>
        <begin position="174"/>
        <end position="219"/>
    </location>
</feature>
<keyword evidence="5" id="KW-1185">Reference proteome</keyword>
<dbReference type="VEuPathDB" id="TriTrypDB:Lsey_0332_0080"/>
<dbReference type="SMART" id="SM01000">
    <property type="entry name" value="Aha1_N"/>
    <property type="match status" value="1"/>
</dbReference>
<dbReference type="InterPro" id="IPR036338">
    <property type="entry name" value="Aha1"/>
</dbReference>
<sequence>MAKVGEGDPRWIVSERTDGANVNSWHWEERDLSQHTYDQLKGIFASRDIPVPESLSNAVEYLKIEEVSEISGDVTVAQRKGKMMSYFELKLQLRWTGKMKEDEQVIRGKLDVAEVDHDEFKNDYEIHVTCQENSANAQKLEGVVRDAGRTTVRKEIEKYFNKLFKDYHIGEQLKSGTVMPPPPPTSKTAASGTACAAAAESTPGSNKAQSDKRSSLTKDTEATSFSWKMRWRVPVEELYAALTDPLRASAYTRSAATMDVKAGGQFSFLGGVISGYYVDVQPPTLLKLQWRLRSWPVGVHSSVVMQLLKEEPGVTILEFAQSGIPAGQLLSVQEGWRANFFDAIKAVFGYSLEYL</sequence>
<evidence type="ECO:0000313" key="4">
    <source>
        <dbReference type="EMBL" id="KPI83730.1"/>
    </source>
</evidence>
<comment type="similarity">
    <text evidence="1">Belongs to the AHA1 family.</text>
</comment>
<dbReference type="InterPro" id="IPR015310">
    <property type="entry name" value="AHSA1-like_N"/>
</dbReference>
<dbReference type="Pfam" id="PF08327">
    <property type="entry name" value="AHSA1"/>
    <property type="match status" value="1"/>
</dbReference>
<dbReference type="OMA" id="GDCEVNQ"/>
<protein>
    <recommendedName>
        <fullName evidence="3">Activator of Hsp90 ATPase AHSA1-like N-terminal domain-containing protein</fullName>
    </recommendedName>
</protein>
<evidence type="ECO:0000256" key="2">
    <source>
        <dbReference type="SAM" id="MobiDB-lite"/>
    </source>
</evidence>
<feature type="compositionally biased region" description="Basic and acidic residues" evidence="2">
    <location>
        <begin position="209"/>
        <end position="219"/>
    </location>
</feature>
<dbReference type="Proteomes" id="UP000038009">
    <property type="component" value="Unassembled WGS sequence"/>
</dbReference>
<evidence type="ECO:0000256" key="1">
    <source>
        <dbReference type="ARBA" id="ARBA00006817"/>
    </source>
</evidence>
<proteinExistence type="inferred from homology"/>
<dbReference type="Pfam" id="PF09229">
    <property type="entry name" value="Aha1_N"/>
    <property type="match status" value="1"/>
</dbReference>
<comment type="caution">
    <text evidence="4">The sequence shown here is derived from an EMBL/GenBank/DDBJ whole genome shotgun (WGS) entry which is preliminary data.</text>
</comment>
<dbReference type="CDD" id="cd08892">
    <property type="entry name" value="SRPBCC_Aha1"/>
    <property type="match status" value="1"/>
</dbReference>
<dbReference type="PANTHER" id="PTHR13009:SF22">
    <property type="entry name" value="LD43819P"/>
    <property type="match status" value="1"/>
</dbReference>
<feature type="domain" description="Activator of Hsp90 ATPase AHSA1-like N-terminal" evidence="3">
    <location>
        <begin position="29"/>
        <end position="171"/>
    </location>
</feature>
<dbReference type="GO" id="GO:0051087">
    <property type="term" value="F:protein-folding chaperone binding"/>
    <property type="evidence" value="ECO:0007669"/>
    <property type="project" value="InterPro"/>
</dbReference>
<dbReference type="InterPro" id="IPR023393">
    <property type="entry name" value="START-like_dom_sf"/>
</dbReference>
<name>A0A0N1I2A4_LEPSE</name>
<dbReference type="GO" id="GO:0005829">
    <property type="term" value="C:cytosol"/>
    <property type="evidence" value="ECO:0007669"/>
    <property type="project" value="TreeGrafter"/>
</dbReference>
<dbReference type="OrthoDB" id="567237at2759"/>
<dbReference type="EMBL" id="LJSK01000332">
    <property type="protein sequence ID" value="KPI83730.1"/>
    <property type="molecule type" value="Genomic_DNA"/>
</dbReference>
<dbReference type="GO" id="GO:0006457">
    <property type="term" value="P:protein folding"/>
    <property type="evidence" value="ECO:0007669"/>
    <property type="project" value="TreeGrafter"/>
</dbReference>
<dbReference type="SUPFAM" id="SSF103111">
    <property type="entry name" value="Activator of Hsp90 ATPase, Aha1"/>
    <property type="match status" value="1"/>
</dbReference>
<evidence type="ECO:0000259" key="3">
    <source>
        <dbReference type="SMART" id="SM01000"/>
    </source>
</evidence>
<evidence type="ECO:0000313" key="5">
    <source>
        <dbReference type="Proteomes" id="UP000038009"/>
    </source>
</evidence>
<dbReference type="InterPro" id="IPR013538">
    <property type="entry name" value="ASHA1/2-like_C"/>
</dbReference>
<gene>
    <name evidence="4" type="ORF">ABL78_7233</name>
</gene>
<organism evidence="4 5">
    <name type="scientific">Leptomonas seymouri</name>
    <dbReference type="NCBI Taxonomy" id="5684"/>
    <lineage>
        <taxon>Eukaryota</taxon>
        <taxon>Discoba</taxon>
        <taxon>Euglenozoa</taxon>
        <taxon>Kinetoplastea</taxon>
        <taxon>Metakinetoplastina</taxon>
        <taxon>Trypanosomatida</taxon>
        <taxon>Trypanosomatidae</taxon>
        <taxon>Leishmaniinae</taxon>
        <taxon>Leptomonas</taxon>
    </lineage>
</organism>
<dbReference type="GO" id="GO:0001671">
    <property type="term" value="F:ATPase activator activity"/>
    <property type="evidence" value="ECO:0007669"/>
    <property type="project" value="InterPro"/>
</dbReference>
<dbReference type="PANTHER" id="PTHR13009">
    <property type="entry name" value="HEAT SHOCK PROTEIN 90 HSP90 CO-CHAPERONE AHA-1"/>
    <property type="match status" value="1"/>
</dbReference>
<accession>A0A0N1I2A4</accession>
<feature type="compositionally biased region" description="Low complexity" evidence="2">
    <location>
        <begin position="186"/>
        <end position="205"/>
    </location>
</feature>
<reference evidence="4 5" key="1">
    <citation type="journal article" date="2015" name="PLoS Pathog.">
        <title>Leptomonas seymouri: Adaptations to the Dixenous Life Cycle Analyzed by Genome Sequencing, Transcriptome Profiling and Co-infection with Leishmania donovani.</title>
        <authorList>
            <person name="Kraeva N."/>
            <person name="Butenko A."/>
            <person name="Hlavacova J."/>
            <person name="Kostygov A."/>
            <person name="Myskova J."/>
            <person name="Grybchuk D."/>
            <person name="Lestinova T."/>
            <person name="Votypka J."/>
            <person name="Volf P."/>
            <person name="Opperdoes F."/>
            <person name="Flegontov P."/>
            <person name="Lukes J."/>
            <person name="Yurchenko V."/>
        </authorList>
    </citation>
    <scope>NUCLEOTIDE SEQUENCE [LARGE SCALE GENOMIC DNA]</scope>
    <source>
        <strain evidence="4 5">ATCC 30220</strain>
    </source>
</reference>